<accession>A0ACC0BWN8</accession>
<evidence type="ECO:0000313" key="2">
    <source>
        <dbReference type="Proteomes" id="UP001060085"/>
    </source>
</evidence>
<sequence>MNSKNNTTKEQISERNRKPRIKWTKELHQHFVQTINQLGGPYEATPKKIVKLMGIKEITSNHIKSHLQILIVENLLLLITRGIQIRKEQKAMAEGQRNQTKSDLKKKVEFDDLTSTLTHASYGNSSSRFLKGGPNTDVESYNSFCDSDMLTEKVVPDKSKLPSLMENRYLHSSTENYLASINQPFDLNIYESHYSLLKMNNSLKKIKSGGKIKEEKSNENEGKSFGKKEEIERKRKAENKSKKNRWKGEFVPSCNT</sequence>
<reference evidence="2" key="1">
    <citation type="journal article" date="2023" name="Nat. Plants">
        <title>Single-cell RNA sequencing provides a high-resolution roadmap for understanding the multicellular compartmentation of specialized metabolism.</title>
        <authorList>
            <person name="Sun S."/>
            <person name="Shen X."/>
            <person name="Li Y."/>
            <person name="Li Y."/>
            <person name="Wang S."/>
            <person name="Li R."/>
            <person name="Zhang H."/>
            <person name="Shen G."/>
            <person name="Guo B."/>
            <person name="Wei J."/>
            <person name="Xu J."/>
            <person name="St-Pierre B."/>
            <person name="Chen S."/>
            <person name="Sun C."/>
        </authorList>
    </citation>
    <scope>NUCLEOTIDE SEQUENCE [LARGE SCALE GENOMIC DNA]</scope>
</reference>
<comment type="caution">
    <text evidence="1">The sequence shown here is derived from an EMBL/GenBank/DDBJ whole genome shotgun (WGS) entry which is preliminary data.</text>
</comment>
<evidence type="ECO:0000313" key="1">
    <source>
        <dbReference type="EMBL" id="KAI5677019.1"/>
    </source>
</evidence>
<protein>
    <submittedName>
        <fullName evidence="1">Uncharacterized protein</fullName>
    </submittedName>
</protein>
<gene>
    <name evidence="1" type="ORF">M9H77_07969</name>
</gene>
<dbReference type="Proteomes" id="UP001060085">
    <property type="component" value="Linkage Group LG02"/>
</dbReference>
<proteinExistence type="predicted"/>
<keyword evidence="2" id="KW-1185">Reference proteome</keyword>
<dbReference type="EMBL" id="CM044702">
    <property type="protein sequence ID" value="KAI5677019.1"/>
    <property type="molecule type" value="Genomic_DNA"/>
</dbReference>
<name>A0ACC0BWN8_CATRO</name>
<organism evidence="1 2">
    <name type="scientific">Catharanthus roseus</name>
    <name type="common">Madagascar periwinkle</name>
    <name type="synonym">Vinca rosea</name>
    <dbReference type="NCBI Taxonomy" id="4058"/>
    <lineage>
        <taxon>Eukaryota</taxon>
        <taxon>Viridiplantae</taxon>
        <taxon>Streptophyta</taxon>
        <taxon>Embryophyta</taxon>
        <taxon>Tracheophyta</taxon>
        <taxon>Spermatophyta</taxon>
        <taxon>Magnoliopsida</taxon>
        <taxon>eudicotyledons</taxon>
        <taxon>Gunneridae</taxon>
        <taxon>Pentapetalae</taxon>
        <taxon>asterids</taxon>
        <taxon>lamiids</taxon>
        <taxon>Gentianales</taxon>
        <taxon>Apocynaceae</taxon>
        <taxon>Rauvolfioideae</taxon>
        <taxon>Vinceae</taxon>
        <taxon>Catharanthinae</taxon>
        <taxon>Catharanthus</taxon>
    </lineage>
</organism>